<dbReference type="CDD" id="cd19535">
    <property type="entry name" value="Cyc_NRPS"/>
    <property type="match status" value="1"/>
</dbReference>
<dbReference type="PANTHER" id="PTHR45527:SF10">
    <property type="entry name" value="PYOCHELIN SYNTHASE PCHF"/>
    <property type="match status" value="1"/>
</dbReference>
<dbReference type="InterPro" id="IPR009081">
    <property type="entry name" value="PP-bd_ACP"/>
</dbReference>
<dbReference type="InterPro" id="IPR036736">
    <property type="entry name" value="ACP-like_sf"/>
</dbReference>
<organism evidence="7 8">
    <name type="scientific">Nonomuraea indica</name>
    <dbReference type="NCBI Taxonomy" id="1581193"/>
    <lineage>
        <taxon>Bacteria</taxon>
        <taxon>Bacillati</taxon>
        <taxon>Actinomycetota</taxon>
        <taxon>Actinomycetes</taxon>
        <taxon>Streptosporangiales</taxon>
        <taxon>Streptosporangiaceae</taxon>
        <taxon>Nonomuraea</taxon>
    </lineage>
</organism>
<gene>
    <name evidence="7" type="ORF">ACIBP5_16570</name>
</gene>
<evidence type="ECO:0000259" key="6">
    <source>
        <dbReference type="PROSITE" id="PS50075"/>
    </source>
</evidence>
<evidence type="ECO:0000256" key="4">
    <source>
        <dbReference type="ARBA" id="ARBA00022598"/>
    </source>
</evidence>
<dbReference type="PROSITE" id="PS50075">
    <property type="entry name" value="CARRIER"/>
    <property type="match status" value="1"/>
</dbReference>
<dbReference type="Proteomes" id="UP001612928">
    <property type="component" value="Unassembled WGS sequence"/>
</dbReference>
<dbReference type="Pfam" id="PF00550">
    <property type="entry name" value="PP-binding"/>
    <property type="match status" value="1"/>
</dbReference>
<dbReference type="InterPro" id="IPR023213">
    <property type="entry name" value="CAT-like_dom_sf"/>
</dbReference>
<dbReference type="Gene3D" id="3.30.559.10">
    <property type="entry name" value="Chloramphenicol acetyltransferase-like domain"/>
    <property type="match status" value="1"/>
</dbReference>
<dbReference type="InterPro" id="IPR001242">
    <property type="entry name" value="Condensation_dom"/>
</dbReference>
<sequence>MWETATFHDELERTVTELTRQPCRAVRPVHGYGLALLVEAGVDAWPADRVRGAAIDAHREVVETVVYVGPGSLAGRSEAELVTAYRRGGLEVVHTDALTPAAPPVIPDRAAGTPAASPATPGRDAGGPAASPVISDGALGAPAVPEARGLTLEEVRQAAAALVGLPAAELDPDDDLIRHGVDSIRIMQLANDWQRQGVRVKFADLAETPTVAAWHALLSSRAATPAPAPGPLPEVDRDAPFALTPVQHAYWFGRRDGQVLGGVGCHFYVEFDGSGVDTAALENAVHALFERHELLRTRFTDDGAQHILPSSPWPGLTVHDLRDRPAPEAAERLAALRERLSHRRLDVGRAEVLDLTLSLLPGGAHRLHVNIDLLVADVRSIQILLDDLAALYAAPDEPLPPIGCTFPAYLAERDRRLRDEREADRRYWAERLPGLPGGPRLPLAVEPERLDRVRVVRRDLRLAPERRRRLAERARAHGVTLPMALATALAEVIGAWSDSPRFLLNMPLFDRRTLHPDVPRMVADFTNLLLLEVDLTEPASFARRAAALQSRFQADAAHSAYSGVEVLRDLNRGGRADQVTAPVVFTSAFGMGDLVGAEVQRHLGGLGWMLSQTPQVWLDHQVVEVDGGLLFNWDAVEELFAPGVLDAMAGAFARLLDWLVENDWDAALPDLLPAGQRAARAAANDTAGVVPAGVLHGGFFEVARREPGRVALVSA</sequence>
<feature type="domain" description="Carrier" evidence="6">
    <location>
        <begin position="149"/>
        <end position="222"/>
    </location>
</feature>
<feature type="compositionally biased region" description="Low complexity" evidence="5">
    <location>
        <begin position="110"/>
        <end position="122"/>
    </location>
</feature>
<evidence type="ECO:0000313" key="7">
    <source>
        <dbReference type="EMBL" id="MFI7441571.1"/>
    </source>
</evidence>
<keyword evidence="8" id="KW-1185">Reference proteome</keyword>
<dbReference type="InterPro" id="IPR057737">
    <property type="entry name" value="Condensation_MtbB-like"/>
</dbReference>
<keyword evidence="3" id="KW-0597">Phosphoprotein</keyword>
<keyword evidence="4" id="KW-0436">Ligase</keyword>
<dbReference type="InterPro" id="IPR020806">
    <property type="entry name" value="PKS_PP-bd"/>
</dbReference>
<proteinExistence type="predicted"/>
<dbReference type="SMART" id="SM00823">
    <property type="entry name" value="PKS_PP"/>
    <property type="match status" value="1"/>
</dbReference>
<feature type="non-terminal residue" evidence="7">
    <location>
        <position position="715"/>
    </location>
</feature>
<accession>A0ABW8A471</accession>
<evidence type="ECO:0000256" key="3">
    <source>
        <dbReference type="ARBA" id="ARBA00022553"/>
    </source>
</evidence>
<dbReference type="SUPFAM" id="SSF52777">
    <property type="entry name" value="CoA-dependent acyltransferases"/>
    <property type="match status" value="2"/>
</dbReference>
<keyword evidence="2" id="KW-0596">Phosphopantetheine</keyword>
<dbReference type="EMBL" id="JBITMB010000004">
    <property type="protein sequence ID" value="MFI7441571.1"/>
    <property type="molecule type" value="Genomic_DNA"/>
</dbReference>
<protein>
    <submittedName>
        <fullName evidence="7">Condensation domain-containing protein</fullName>
    </submittedName>
</protein>
<comment type="cofactor">
    <cofactor evidence="1">
        <name>pantetheine 4'-phosphate</name>
        <dbReference type="ChEBI" id="CHEBI:47942"/>
    </cofactor>
</comment>
<evidence type="ECO:0000256" key="2">
    <source>
        <dbReference type="ARBA" id="ARBA00022450"/>
    </source>
</evidence>
<comment type="caution">
    <text evidence="7">The sequence shown here is derived from an EMBL/GenBank/DDBJ whole genome shotgun (WGS) entry which is preliminary data.</text>
</comment>
<reference evidence="7 8" key="1">
    <citation type="submission" date="2024-10" db="EMBL/GenBank/DDBJ databases">
        <title>The Natural Products Discovery Center: Release of the First 8490 Sequenced Strains for Exploring Actinobacteria Biosynthetic Diversity.</title>
        <authorList>
            <person name="Kalkreuter E."/>
            <person name="Kautsar S.A."/>
            <person name="Yang D."/>
            <person name="Bader C.D."/>
            <person name="Teijaro C.N."/>
            <person name="Fluegel L."/>
            <person name="Davis C.M."/>
            <person name="Simpson J.R."/>
            <person name="Lauterbach L."/>
            <person name="Steele A.D."/>
            <person name="Gui C."/>
            <person name="Meng S."/>
            <person name="Li G."/>
            <person name="Viehrig K."/>
            <person name="Ye F."/>
            <person name="Su P."/>
            <person name="Kiefer A.F."/>
            <person name="Nichols A."/>
            <person name="Cepeda A.J."/>
            <person name="Yan W."/>
            <person name="Fan B."/>
            <person name="Jiang Y."/>
            <person name="Adhikari A."/>
            <person name="Zheng C.-J."/>
            <person name="Schuster L."/>
            <person name="Cowan T.M."/>
            <person name="Smanski M.J."/>
            <person name="Chevrette M.G."/>
            <person name="De Carvalho L.P.S."/>
            <person name="Shen B."/>
        </authorList>
    </citation>
    <scope>NUCLEOTIDE SEQUENCE [LARGE SCALE GENOMIC DNA]</scope>
    <source>
        <strain evidence="7 8">NPDC049503</strain>
    </source>
</reference>
<dbReference type="Gene3D" id="1.10.1200.10">
    <property type="entry name" value="ACP-like"/>
    <property type="match status" value="1"/>
</dbReference>
<feature type="region of interest" description="Disordered" evidence="5">
    <location>
        <begin position="105"/>
        <end position="134"/>
    </location>
</feature>
<dbReference type="Pfam" id="PF00668">
    <property type="entry name" value="Condensation"/>
    <property type="match status" value="1"/>
</dbReference>
<evidence type="ECO:0000256" key="5">
    <source>
        <dbReference type="SAM" id="MobiDB-lite"/>
    </source>
</evidence>
<dbReference type="Gene3D" id="3.30.559.30">
    <property type="entry name" value="Nonribosomal peptide synthetase, condensation domain"/>
    <property type="match status" value="1"/>
</dbReference>
<dbReference type="PANTHER" id="PTHR45527">
    <property type="entry name" value="NONRIBOSOMAL PEPTIDE SYNTHETASE"/>
    <property type="match status" value="1"/>
</dbReference>
<name>A0ABW8A471_9ACTN</name>
<dbReference type="RefSeq" id="WP_397021498.1">
    <property type="nucleotide sequence ID" value="NZ_JBITMB010000004.1"/>
</dbReference>
<evidence type="ECO:0000256" key="1">
    <source>
        <dbReference type="ARBA" id="ARBA00001957"/>
    </source>
</evidence>
<evidence type="ECO:0000313" key="8">
    <source>
        <dbReference type="Proteomes" id="UP001612928"/>
    </source>
</evidence>
<dbReference type="SUPFAM" id="SSF47336">
    <property type="entry name" value="ACP-like"/>
    <property type="match status" value="1"/>
</dbReference>